<dbReference type="OrthoDB" id="10058185at2759"/>
<dbReference type="PANTHER" id="PTHR43245">
    <property type="entry name" value="BIFUNCTIONAL POLYMYXIN RESISTANCE PROTEIN ARNA"/>
    <property type="match status" value="1"/>
</dbReference>
<dbReference type="GO" id="GO:0006694">
    <property type="term" value="P:steroid biosynthetic process"/>
    <property type="evidence" value="ECO:0007669"/>
    <property type="project" value="InterPro"/>
</dbReference>
<comment type="similarity">
    <text evidence="1">Belongs to the 3-beta-HSD family.</text>
</comment>
<dbReference type="InterPro" id="IPR050177">
    <property type="entry name" value="Lipid_A_modif_metabolic_enz"/>
</dbReference>
<evidence type="ECO:0000259" key="3">
    <source>
        <dbReference type="Pfam" id="PF01073"/>
    </source>
</evidence>
<dbReference type="FunCoup" id="J4H4F8">
    <property type="interactions" value="128"/>
</dbReference>
<dbReference type="InterPro" id="IPR002225">
    <property type="entry name" value="3Beta_OHSteriod_DH/Estase"/>
</dbReference>
<dbReference type="STRING" id="599839.J4H4F8"/>
<dbReference type="InterPro" id="IPR036291">
    <property type="entry name" value="NAD(P)-bd_dom_sf"/>
</dbReference>
<name>J4H4F8_9APHY</name>
<evidence type="ECO:0000256" key="2">
    <source>
        <dbReference type="ARBA" id="ARBA00023002"/>
    </source>
</evidence>
<dbReference type="SUPFAM" id="SSF51735">
    <property type="entry name" value="NAD(P)-binding Rossmann-fold domains"/>
    <property type="match status" value="2"/>
</dbReference>
<evidence type="ECO:0000256" key="1">
    <source>
        <dbReference type="ARBA" id="ARBA00009219"/>
    </source>
</evidence>
<accession>J4H4F8</accession>
<reference evidence="4 5" key="1">
    <citation type="journal article" date="2012" name="Appl. Environ. Microbiol.">
        <title>Short-read sequencing for genomic analysis of the brown rot fungus Fibroporia radiculosa.</title>
        <authorList>
            <person name="Tang J.D."/>
            <person name="Perkins A.D."/>
            <person name="Sonstegard T.S."/>
            <person name="Schroeder S.G."/>
            <person name="Burgess S.C."/>
            <person name="Diehl S.V."/>
        </authorList>
    </citation>
    <scope>NUCLEOTIDE SEQUENCE [LARGE SCALE GENOMIC DNA]</scope>
    <source>
        <strain evidence="4 5">TFFH 294</strain>
    </source>
</reference>
<gene>
    <name evidence="4" type="ORF">FIBRA_07116</name>
</gene>
<dbReference type="AlphaFoldDB" id="J4H4F8"/>
<sequence>MVSSAKESYLVIGGSGFLGRHIVDALLARNDTVAVFDIVQRYHDVPFYSGDISEEEQVGEALRKCGATCIIHTASPPHGMDDPALYWRVNVDGTRAVISAAVAHHVSKLVYTSTAGVVFNGEYDLIGVDERMPLPEKAMDAYNESKAKAEKLVLEANGKDGLYTVSLRVAGLFGPGDKQAMIGLYDVYKAGQTHYQIGDNTNLFDWTYVGNAAHAHVLAADRLRPLTSDEVAKLKEDLKVALPYVNCTMGAQHIPSSASRPLGPYVIPPPDAEQITARWNDPNYQSAVRPAVRGRFDQLSESALARENDAPLQVAGQVFFITNGEPMPFWDVPRAAWHFFDKAFGTTKSSRSIVHFPREIGMVLAYGAEWASWLLGRKPTFTRFRVKFSCMSRYHNIEKARRVLGYEPQLGMEEALKKTLEWFVADLRKSNKA</sequence>
<dbReference type="Pfam" id="PF01073">
    <property type="entry name" value="3Beta_HSD"/>
    <property type="match status" value="1"/>
</dbReference>
<dbReference type="Proteomes" id="UP000006352">
    <property type="component" value="Unassembled WGS sequence"/>
</dbReference>
<dbReference type="PANTHER" id="PTHR43245:SF51">
    <property type="entry name" value="SHORT CHAIN DEHYDROGENASE_REDUCTASE FAMILY 42E, MEMBER 2"/>
    <property type="match status" value="1"/>
</dbReference>
<dbReference type="GeneID" id="24099830"/>
<feature type="domain" description="3-beta hydroxysteroid dehydrogenase/isomerase" evidence="3">
    <location>
        <begin position="10"/>
        <end position="225"/>
    </location>
</feature>
<evidence type="ECO:0000313" key="5">
    <source>
        <dbReference type="Proteomes" id="UP000006352"/>
    </source>
</evidence>
<keyword evidence="5" id="KW-1185">Reference proteome</keyword>
<dbReference type="InParanoid" id="J4H4F8"/>
<dbReference type="RefSeq" id="XP_012184202.1">
    <property type="nucleotide sequence ID" value="XM_012328812.1"/>
</dbReference>
<evidence type="ECO:0000313" key="4">
    <source>
        <dbReference type="EMBL" id="CCM04919.1"/>
    </source>
</evidence>
<keyword evidence="2" id="KW-0560">Oxidoreductase</keyword>
<dbReference type="Gene3D" id="3.40.50.720">
    <property type="entry name" value="NAD(P)-binding Rossmann-like Domain"/>
    <property type="match status" value="2"/>
</dbReference>
<dbReference type="EMBL" id="HE797173">
    <property type="protein sequence ID" value="CCM04919.1"/>
    <property type="molecule type" value="Genomic_DNA"/>
</dbReference>
<dbReference type="HOGENOM" id="CLU_007383_6_8_1"/>
<protein>
    <recommendedName>
        <fullName evidence="3">3-beta hydroxysteroid dehydrogenase/isomerase domain-containing protein</fullName>
    </recommendedName>
</protein>
<dbReference type="GO" id="GO:0016616">
    <property type="term" value="F:oxidoreductase activity, acting on the CH-OH group of donors, NAD or NADP as acceptor"/>
    <property type="evidence" value="ECO:0007669"/>
    <property type="project" value="InterPro"/>
</dbReference>
<proteinExistence type="inferred from homology"/>
<organism evidence="4 5">
    <name type="scientific">Fibroporia radiculosa</name>
    <dbReference type="NCBI Taxonomy" id="599839"/>
    <lineage>
        <taxon>Eukaryota</taxon>
        <taxon>Fungi</taxon>
        <taxon>Dikarya</taxon>
        <taxon>Basidiomycota</taxon>
        <taxon>Agaricomycotina</taxon>
        <taxon>Agaricomycetes</taxon>
        <taxon>Polyporales</taxon>
        <taxon>Fibroporiaceae</taxon>
        <taxon>Fibroporia</taxon>
    </lineage>
</organism>